<keyword evidence="2" id="KW-1185">Reference proteome</keyword>
<evidence type="ECO:0000313" key="2">
    <source>
        <dbReference type="Proteomes" id="UP000683000"/>
    </source>
</evidence>
<organism evidence="1 2">
    <name type="scientific">Boletus reticuloceps</name>
    <dbReference type="NCBI Taxonomy" id="495285"/>
    <lineage>
        <taxon>Eukaryota</taxon>
        <taxon>Fungi</taxon>
        <taxon>Dikarya</taxon>
        <taxon>Basidiomycota</taxon>
        <taxon>Agaricomycotina</taxon>
        <taxon>Agaricomycetes</taxon>
        <taxon>Agaricomycetidae</taxon>
        <taxon>Boletales</taxon>
        <taxon>Boletineae</taxon>
        <taxon>Boletaceae</taxon>
        <taxon>Boletoideae</taxon>
        <taxon>Boletus</taxon>
    </lineage>
</organism>
<dbReference type="AlphaFoldDB" id="A0A8I2YXN7"/>
<dbReference type="Proteomes" id="UP000683000">
    <property type="component" value="Unassembled WGS sequence"/>
</dbReference>
<comment type="caution">
    <text evidence="1">The sequence shown here is derived from an EMBL/GenBank/DDBJ whole genome shotgun (WGS) entry which is preliminary data.</text>
</comment>
<protein>
    <submittedName>
        <fullName evidence="1">Uncharacterized protein</fullName>
    </submittedName>
</protein>
<gene>
    <name evidence="1" type="ORF">JVT61DRAFT_8083</name>
</gene>
<name>A0A8I2YXN7_9AGAM</name>
<accession>A0A8I2YXN7</accession>
<proteinExistence type="predicted"/>
<dbReference type="EMBL" id="JAGFBS010000003">
    <property type="protein sequence ID" value="KAG6380010.1"/>
    <property type="molecule type" value="Genomic_DNA"/>
</dbReference>
<evidence type="ECO:0000313" key="1">
    <source>
        <dbReference type="EMBL" id="KAG6380010.1"/>
    </source>
</evidence>
<reference evidence="1" key="1">
    <citation type="submission" date="2021-03" db="EMBL/GenBank/DDBJ databases">
        <title>Evolutionary innovations through gain and loss of genes in the ectomycorrhizal Boletales.</title>
        <authorList>
            <person name="Wu G."/>
            <person name="Miyauchi S."/>
            <person name="Morin E."/>
            <person name="Yang Z.-L."/>
            <person name="Xu J."/>
            <person name="Martin F.M."/>
        </authorList>
    </citation>
    <scope>NUCLEOTIDE SEQUENCE</scope>
    <source>
        <strain evidence="1">BR01</strain>
    </source>
</reference>
<sequence>MFNGSAIIAHVTGLNYVPWAIYPKSGTIGLSTVQKWWGNTVFLNTAEGKKLPYQSLPANGMFGIYRRSMKPVRLLHTDVVRVEGDIRTART</sequence>
<dbReference type="OrthoDB" id="2635823at2759"/>